<dbReference type="InterPro" id="IPR046058">
    <property type="entry name" value="WbuC_cupin"/>
</dbReference>
<dbReference type="CDD" id="cd07005">
    <property type="entry name" value="cupin_WbuC-like"/>
    <property type="match status" value="1"/>
</dbReference>
<name>A0A8J6IRS8_9ALTE</name>
<dbReference type="SUPFAM" id="SSF51182">
    <property type="entry name" value="RmlC-like cupins"/>
    <property type="match status" value="1"/>
</dbReference>
<accession>A0A8J6IRS8</accession>
<dbReference type="EMBL" id="JACNEP010000002">
    <property type="protein sequence ID" value="MBC3765089.1"/>
    <property type="molecule type" value="Genomic_DNA"/>
</dbReference>
<protein>
    <submittedName>
        <fullName evidence="2">WbuC family cupin fold metalloprotein</fullName>
    </submittedName>
</protein>
<keyword evidence="3" id="KW-1185">Reference proteome</keyword>
<proteinExistence type="predicted"/>
<organism evidence="2 3">
    <name type="scientific">Neptunicella marina</name>
    <dbReference type="NCBI Taxonomy" id="2125989"/>
    <lineage>
        <taxon>Bacteria</taxon>
        <taxon>Pseudomonadati</taxon>
        <taxon>Pseudomonadota</taxon>
        <taxon>Gammaproteobacteria</taxon>
        <taxon>Alteromonadales</taxon>
        <taxon>Alteromonadaceae</taxon>
        <taxon>Neptunicella</taxon>
    </lineage>
</organism>
<feature type="domain" description="Cupin fold metalloprotein WbuC cupin" evidence="1">
    <location>
        <begin position="6"/>
        <end position="89"/>
    </location>
</feature>
<evidence type="ECO:0000313" key="3">
    <source>
        <dbReference type="Proteomes" id="UP000601768"/>
    </source>
</evidence>
<evidence type="ECO:0000259" key="1">
    <source>
        <dbReference type="Pfam" id="PF19480"/>
    </source>
</evidence>
<reference evidence="2" key="2">
    <citation type="submission" date="2020-08" db="EMBL/GenBank/DDBJ databases">
        <authorList>
            <person name="Lai Q."/>
        </authorList>
    </citation>
    <scope>NUCLEOTIDE SEQUENCE</scope>
    <source>
        <strain evidence="2">S27-2</strain>
    </source>
</reference>
<dbReference type="Pfam" id="PF19480">
    <property type="entry name" value="DUF6016"/>
    <property type="match status" value="1"/>
</dbReference>
<dbReference type="Proteomes" id="UP000601768">
    <property type="component" value="Unassembled WGS sequence"/>
</dbReference>
<dbReference type="Gene3D" id="2.60.120.10">
    <property type="entry name" value="Jelly Rolls"/>
    <property type="match status" value="1"/>
</dbReference>
<dbReference type="AlphaFoldDB" id="A0A8J6IRS8"/>
<gene>
    <name evidence="2" type="ORF">H8B19_04330</name>
</gene>
<dbReference type="RefSeq" id="WP_186505547.1">
    <property type="nucleotide sequence ID" value="NZ_JACNEP010000002.1"/>
</dbReference>
<dbReference type="InterPro" id="IPR011051">
    <property type="entry name" value="RmlC_Cupin_sf"/>
</dbReference>
<comment type="caution">
    <text evidence="2">The sequence shown here is derived from an EMBL/GenBank/DDBJ whole genome shotgun (WGS) entry which is preliminary data.</text>
</comment>
<evidence type="ECO:0000313" key="2">
    <source>
        <dbReference type="EMBL" id="MBC3765089.1"/>
    </source>
</evidence>
<dbReference type="InterPro" id="IPR014710">
    <property type="entry name" value="RmlC-like_jellyroll"/>
</dbReference>
<sequence length="166" mass="18989">MNIKRFDNQLFNQLAQDAQNSPRQRANANVHQDLNDNIQRLFISMTPQSYVRPHRHSNPAKWEFFLMVSGKVSFLLFDDDGVLLERIELDADSTNNNKGLELPAHCWHSIIAQSENATFLEVKQGPYQPLAAQDFASWAPAEGDQEVTEFMQQLNQLSAGQRVNYV</sequence>
<dbReference type="InterPro" id="IPR027565">
    <property type="entry name" value="Cupin_WbuC"/>
</dbReference>
<dbReference type="NCBIfam" id="TIGR04366">
    <property type="entry name" value="cupin_WbuC"/>
    <property type="match status" value="1"/>
</dbReference>
<reference evidence="2" key="1">
    <citation type="journal article" date="2018" name="Int. J. Syst. Evol. Microbiol.">
        <title>Neptunicella marina gen. nov., sp. nov., isolated from surface seawater.</title>
        <authorList>
            <person name="Liu X."/>
            <person name="Lai Q."/>
            <person name="Du Y."/>
            <person name="Zhang X."/>
            <person name="Liu Z."/>
            <person name="Sun F."/>
            <person name="Shao Z."/>
        </authorList>
    </citation>
    <scope>NUCLEOTIDE SEQUENCE</scope>
    <source>
        <strain evidence="2">S27-2</strain>
    </source>
</reference>